<dbReference type="GeneID" id="110983434"/>
<dbReference type="OrthoDB" id="434245at2759"/>
<dbReference type="PANTHER" id="PTHR12948:SF3">
    <property type="entry name" value="NEDD8 ULTIMATE BUSTER 1"/>
    <property type="match status" value="1"/>
</dbReference>
<dbReference type="CDD" id="cd14298">
    <property type="entry name" value="UBA2_scUBP14_like"/>
    <property type="match status" value="1"/>
</dbReference>
<dbReference type="PANTHER" id="PTHR12948">
    <property type="entry name" value="NEDD8 ULTIMATE BUSTER-1 BS4 PROTEIN"/>
    <property type="match status" value="1"/>
</dbReference>
<dbReference type="Gene3D" id="3.10.20.90">
    <property type="entry name" value="Phosphatidylinositol 3-kinase Catalytic Subunit, Chain A, domain 1"/>
    <property type="match status" value="1"/>
</dbReference>
<keyword evidence="4" id="KW-1185">Reference proteome</keyword>
<feature type="domain" description="UBA" evidence="2">
    <location>
        <begin position="502"/>
        <end position="542"/>
    </location>
</feature>
<dbReference type="OMA" id="EQKRYGM"/>
<dbReference type="InterPro" id="IPR033864">
    <property type="entry name" value="UBA2_scUBP14-like"/>
</dbReference>
<feature type="region of interest" description="Disordered" evidence="1">
    <location>
        <begin position="549"/>
        <end position="590"/>
    </location>
</feature>
<dbReference type="InterPro" id="IPR015940">
    <property type="entry name" value="UBA"/>
</dbReference>
<dbReference type="CDD" id="cd14291">
    <property type="entry name" value="UBA1_NUB1_like"/>
    <property type="match status" value="1"/>
</dbReference>
<dbReference type="KEGG" id="aplc:110983434"/>
<dbReference type="RefSeq" id="XP_022098382.1">
    <property type="nucleotide sequence ID" value="XM_022242690.1"/>
</dbReference>
<organism evidence="4 5">
    <name type="scientific">Acanthaster planci</name>
    <name type="common">Crown-of-thorns starfish</name>
    <dbReference type="NCBI Taxonomy" id="133434"/>
    <lineage>
        <taxon>Eukaryota</taxon>
        <taxon>Metazoa</taxon>
        <taxon>Echinodermata</taxon>
        <taxon>Eleutherozoa</taxon>
        <taxon>Asterozoa</taxon>
        <taxon>Asteroidea</taxon>
        <taxon>Valvatacea</taxon>
        <taxon>Valvatida</taxon>
        <taxon>Acanthasteridae</taxon>
        <taxon>Acanthaster</taxon>
    </lineage>
</organism>
<dbReference type="InterPro" id="IPR039749">
    <property type="entry name" value="NUB1"/>
</dbReference>
<evidence type="ECO:0000313" key="5">
    <source>
        <dbReference type="RefSeq" id="XP_022098382.1"/>
    </source>
</evidence>
<feature type="domain" description="UBA" evidence="2">
    <location>
        <begin position="445"/>
        <end position="485"/>
    </location>
</feature>
<dbReference type="CTD" id="51667"/>
<dbReference type="Proteomes" id="UP000694845">
    <property type="component" value="Unplaced"/>
</dbReference>
<name>A0A8B7Z095_ACAPL</name>
<dbReference type="InterPro" id="IPR058666">
    <property type="entry name" value="SASH1/NUB1_homeodomain"/>
</dbReference>
<dbReference type="SUPFAM" id="SSF46934">
    <property type="entry name" value="UBA-like"/>
    <property type="match status" value="3"/>
</dbReference>
<dbReference type="Pfam" id="PF00627">
    <property type="entry name" value="UBA"/>
    <property type="match status" value="3"/>
</dbReference>
<feature type="domain" description="UBA" evidence="2">
    <location>
        <begin position="373"/>
        <end position="413"/>
    </location>
</feature>
<dbReference type="SUPFAM" id="SSF48452">
    <property type="entry name" value="TPR-like"/>
    <property type="match status" value="1"/>
</dbReference>
<dbReference type="GO" id="GO:2000058">
    <property type="term" value="P:regulation of ubiquitin-dependent protein catabolic process"/>
    <property type="evidence" value="ECO:0007669"/>
    <property type="project" value="TreeGrafter"/>
</dbReference>
<evidence type="ECO:0000259" key="3">
    <source>
        <dbReference type="PROSITE" id="PS50053"/>
    </source>
</evidence>
<protein>
    <submittedName>
        <fullName evidence="5">NEDD8 ultimate buster 1-like</fullName>
    </submittedName>
</protein>
<dbReference type="Pfam" id="PF26285">
    <property type="entry name" value="SASH1_Homeodomain"/>
    <property type="match status" value="1"/>
</dbReference>
<dbReference type="AlphaFoldDB" id="A0A8B7Z095"/>
<reference evidence="5" key="1">
    <citation type="submission" date="2025-08" db="UniProtKB">
        <authorList>
            <consortium name="RefSeq"/>
        </authorList>
    </citation>
    <scope>IDENTIFICATION</scope>
</reference>
<sequence length="620" mass="69203">MMASGRSDEEAVTEAIRQKLNSEKVKLWLPPYTQGDSTTGVYSEEFVNRYSSELNVQQQKVVATLERLRQHALAKLASRQNKSGPSMAMLKVKLTGAVPEGASAAGDHLDMEVPLEISGRELRKRIADRSHVTEDHLKLISCGSVIQDEPSIHSQHVRQGSQVMVICLSQSEVEARRREEQASKLVKTKEAAAILAKRKEGGHRSHSEQYFLQIADQTGKAIDLPDSEREALSVALTLNEKGRACLKRKQYGEALLILLEADKAFSQCRSEILNAVDNYAVLCLDIVWCYLCLQNVSELPDAEAKLRTCEECFRRSYGDNLQRLASLKGESTRELALYVRLYLLQGILAFYQGRLDAAQALLQKAEGILASLQVDEDKLMQVMSMGFDVREARLGLRAAFGNVSAAVSKITEQRQRRKEIREKELEEQKKKRRERKLGKTANGGWVKLEVYNTLLSMGFPKQAVLAAVKQTNNDLHLSIQAMQEQPDLLMLGDSASEPWEGEVTDEMIAQVRELGFDPEVARLALYRYHGNVGKAVDVLIARGGVLPPEPVQASSSSGSSRSRTGASDDEEEYLTEEQKQAIADIAPDIPDHEEDYLDLTLEEEARFIQEYKARVASINS</sequence>
<dbReference type="Gene3D" id="1.10.8.10">
    <property type="entry name" value="DNA helicase RuvA subunit, C-terminal domain"/>
    <property type="match status" value="2"/>
</dbReference>
<dbReference type="PROSITE" id="PS50030">
    <property type="entry name" value="UBA"/>
    <property type="match status" value="3"/>
</dbReference>
<feature type="domain" description="Ubiquitin-like" evidence="3">
    <location>
        <begin position="88"/>
        <end position="166"/>
    </location>
</feature>
<dbReference type="SMART" id="SM00165">
    <property type="entry name" value="UBA"/>
    <property type="match status" value="3"/>
</dbReference>
<dbReference type="PROSITE" id="PS50053">
    <property type="entry name" value="UBIQUITIN_2"/>
    <property type="match status" value="1"/>
</dbReference>
<dbReference type="InterPro" id="IPR011990">
    <property type="entry name" value="TPR-like_helical_dom_sf"/>
</dbReference>
<accession>A0A8B7Z095</accession>
<dbReference type="InterPro" id="IPR029071">
    <property type="entry name" value="Ubiquitin-like_domsf"/>
</dbReference>
<gene>
    <name evidence="5" type="primary">LOC110983434</name>
</gene>
<dbReference type="SUPFAM" id="SSF54236">
    <property type="entry name" value="Ubiquitin-like"/>
    <property type="match status" value="1"/>
</dbReference>
<dbReference type="InterPro" id="IPR009060">
    <property type="entry name" value="UBA-like_sf"/>
</dbReference>
<dbReference type="InterPro" id="IPR000626">
    <property type="entry name" value="Ubiquitin-like_dom"/>
</dbReference>
<evidence type="ECO:0000256" key="1">
    <source>
        <dbReference type="SAM" id="MobiDB-lite"/>
    </source>
</evidence>
<dbReference type="CDD" id="cd17062">
    <property type="entry name" value="Ubl_NUB1"/>
    <property type="match status" value="1"/>
</dbReference>
<evidence type="ECO:0000259" key="2">
    <source>
        <dbReference type="PROSITE" id="PS50030"/>
    </source>
</evidence>
<feature type="compositionally biased region" description="Low complexity" evidence="1">
    <location>
        <begin position="553"/>
        <end position="565"/>
    </location>
</feature>
<dbReference type="InterPro" id="IPR041207">
    <property type="entry name" value="NUB1_ubiquitin-like_dom"/>
</dbReference>
<dbReference type="Pfam" id="PF18037">
    <property type="entry name" value="Ubiquitin_5"/>
    <property type="match status" value="1"/>
</dbReference>
<proteinExistence type="predicted"/>
<evidence type="ECO:0000313" key="4">
    <source>
        <dbReference type="Proteomes" id="UP000694845"/>
    </source>
</evidence>